<accession>A0A516V5P0</accession>
<dbReference type="EMBL" id="CP041742">
    <property type="protein sequence ID" value="QDQ73844.1"/>
    <property type="molecule type" value="Genomic_DNA"/>
</dbReference>
<protein>
    <submittedName>
        <fullName evidence="1">Uncharacterized protein</fullName>
    </submittedName>
</protein>
<dbReference type="Proteomes" id="UP000315891">
    <property type="component" value="Chromosome"/>
</dbReference>
<keyword evidence="2" id="KW-1185">Reference proteome</keyword>
<reference evidence="1 2" key="1">
    <citation type="submission" date="2019-07" db="EMBL/GenBank/DDBJ databases">
        <title>Lysobacter weifangensis sp. nov., isolated from bensulfuron-methyl contaminated farmland soil.</title>
        <authorList>
            <person name="Zhao H."/>
        </authorList>
    </citation>
    <scope>NUCLEOTIDE SEQUENCE [LARGE SCALE GENOMIC DNA]</scope>
    <source>
        <strain evidence="1 2">CC-Bw-6</strain>
    </source>
</reference>
<dbReference type="AlphaFoldDB" id="A0A516V5P0"/>
<name>A0A516V5P0_9GAMM</name>
<gene>
    <name evidence="1" type="ORF">FNZ56_08120</name>
</gene>
<sequence length="167" mass="19068">MKNITIGQTDDWKPTASARYYAQRGEGDEYAFGMTTAEALANLEKREAAVAPKFDIGLAEEVAFLALGASECLREHQDCDLCEFGGYMGFISEVIQHAPLLTDRWQKTQNDFSGVWLYDVTERFGREWAETLLDKKTEDSSEFLEYILADEARKWELCQLQSSMNLR</sequence>
<evidence type="ECO:0000313" key="2">
    <source>
        <dbReference type="Proteomes" id="UP000315891"/>
    </source>
</evidence>
<dbReference type="RefSeq" id="WP_143879356.1">
    <property type="nucleotide sequence ID" value="NZ_BAABLZ010000001.1"/>
</dbReference>
<dbReference type="OrthoDB" id="6051276at2"/>
<proteinExistence type="predicted"/>
<evidence type="ECO:0000313" key="1">
    <source>
        <dbReference type="EMBL" id="QDQ73844.1"/>
    </source>
</evidence>
<organism evidence="1 2">
    <name type="scientific">Pseudoluteimonas lycopersici</name>
    <dbReference type="NCBI Taxonomy" id="1324796"/>
    <lineage>
        <taxon>Bacteria</taxon>
        <taxon>Pseudomonadati</taxon>
        <taxon>Pseudomonadota</taxon>
        <taxon>Gammaproteobacteria</taxon>
        <taxon>Lysobacterales</taxon>
        <taxon>Lysobacteraceae</taxon>
        <taxon>Pseudoluteimonas</taxon>
    </lineage>
</organism>